<feature type="coiled-coil region" evidence="1">
    <location>
        <begin position="120"/>
        <end position="168"/>
    </location>
</feature>
<dbReference type="RefSeq" id="WP_207689668.1">
    <property type="nucleotide sequence ID" value="NZ_CP061799.1"/>
</dbReference>
<protein>
    <submittedName>
        <fullName evidence="2">Uncharacterized protein</fullName>
    </submittedName>
</protein>
<dbReference type="EMBL" id="CP061799">
    <property type="protein sequence ID" value="QTA83885.1"/>
    <property type="molecule type" value="Genomic_DNA"/>
</dbReference>
<evidence type="ECO:0000256" key="1">
    <source>
        <dbReference type="SAM" id="Coils"/>
    </source>
</evidence>
<organism evidence="2 3">
    <name type="scientific">Desulfonema limicola</name>
    <dbReference type="NCBI Taxonomy" id="45656"/>
    <lineage>
        <taxon>Bacteria</taxon>
        <taxon>Pseudomonadati</taxon>
        <taxon>Thermodesulfobacteriota</taxon>
        <taxon>Desulfobacteria</taxon>
        <taxon>Desulfobacterales</taxon>
        <taxon>Desulfococcaceae</taxon>
        <taxon>Desulfonema</taxon>
    </lineage>
</organism>
<gene>
    <name evidence="2" type="ORF">dnl_63090</name>
</gene>
<dbReference type="AlphaFoldDB" id="A0A975BEN5"/>
<dbReference type="Proteomes" id="UP000663720">
    <property type="component" value="Chromosome"/>
</dbReference>
<accession>A0A975BEN5</accession>
<proteinExistence type="predicted"/>
<reference evidence="2" key="1">
    <citation type="journal article" date="2021" name="Microb. Physiol.">
        <title>Proteogenomic Insights into the Physiology of Marine, Sulfate-Reducing, Filamentous Desulfonema limicola and Desulfonema magnum.</title>
        <authorList>
            <person name="Schnaars V."/>
            <person name="Wohlbrand L."/>
            <person name="Scheve S."/>
            <person name="Hinrichs C."/>
            <person name="Reinhardt R."/>
            <person name="Rabus R."/>
        </authorList>
    </citation>
    <scope>NUCLEOTIDE SEQUENCE</scope>
    <source>
        <strain evidence="2">5ac10</strain>
    </source>
</reference>
<keyword evidence="1" id="KW-0175">Coiled coil</keyword>
<sequence length="236" mass="27633">MVTPAKEIIMIQTIEQLSATKFKDAKFINASRMFDECKKALPDLSDMDMEIYWDRALSTMLDNQLIVRESWTDESTQEGELGTKIIDYQGMPVTHFKWEKKPEVKTKIVKNTILEDQLKIKNLESAYDAQLRETDKHIREINTLRKKVSQLESTIEKLNSRLKDSNKITIFDLPAKISISDNEAWSIQVKNIKDKKYIYAYKRLNKVFYSISLGRSWPGDEAAREKIREYKDRKGI</sequence>
<keyword evidence="3" id="KW-1185">Reference proteome</keyword>
<evidence type="ECO:0000313" key="2">
    <source>
        <dbReference type="EMBL" id="QTA83885.1"/>
    </source>
</evidence>
<dbReference type="KEGG" id="dli:dnl_63090"/>
<name>A0A975BEN5_9BACT</name>
<evidence type="ECO:0000313" key="3">
    <source>
        <dbReference type="Proteomes" id="UP000663720"/>
    </source>
</evidence>